<dbReference type="Proteomes" id="UP000318017">
    <property type="component" value="Chromosome"/>
</dbReference>
<gene>
    <name evidence="2" type="ORF">Q31a_18590</name>
</gene>
<dbReference type="RefSeq" id="WP_145076566.1">
    <property type="nucleotide sequence ID" value="NZ_CP036298.1"/>
</dbReference>
<dbReference type="KEGG" id="ahel:Q31a_18590"/>
<reference evidence="2 3" key="1">
    <citation type="submission" date="2019-02" db="EMBL/GenBank/DDBJ databases">
        <title>Deep-cultivation of Planctomycetes and their phenomic and genomic characterization uncovers novel biology.</title>
        <authorList>
            <person name="Wiegand S."/>
            <person name="Jogler M."/>
            <person name="Boedeker C."/>
            <person name="Pinto D."/>
            <person name="Vollmers J."/>
            <person name="Rivas-Marin E."/>
            <person name="Kohn T."/>
            <person name="Peeters S.H."/>
            <person name="Heuer A."/>
            <person name="Rast P."/>
            <person name="Oberbeckmann S."/>
            <person name="Bunk B."/>
            <person name="Jeske O."/>
            <person name="Meyerdierks A."/>
            <person name="Storesund J.E."/>
            <person name="Kallscheuer N."/>
            <person name="Luecker S."/>
            <person name="Lage O.M."/>
            <person name="Pohl T."/>
            <person name="Merkel B.J."/>
            <person name="Hornburger P."/>
            <person name="Mueller R.-W."/>
            <person name="Bruemmer F."/>
            <person name="Labrenz M."/>
            <person name="Spormann A.M."/>
            <person name="Op den Camp H."/>
            <person name="Overmann J."/>
            <person name="Amann R."/>
            <person name="Jetten M.S.M."/>
            <person name="Mascher T."/>
            <person name="Medema M.H."/>
            <person name="Devos D.P."/>
            <person name="Kaster A.-K."/>
            <person name="Ovreas L."/>
            <person name="Rohde M."/>
            <person name="Galperin M.Y."/>
            <person name="Jogler C."/>
        </authorList>
    </citation>
    <scope>NUCLEOTIDE SEQUENCE [LARGE SCALE GENOMIC DNA]</scope>
    <source>
        <strain evidence="2 3">Q31a</strain>
    </source>
</reference>
<name>A0A518G4M7_9BACT</name>
<feature type="region of interest" description="Disordered" evidence="1">
    <location>
        <begin position="1"/>
        <end position="27"/>
    </location>
</feature>
<evidence type="ECO:0000256" key="1">
    <source>
        <dbReference type="SAM" id="MobiDB-lite"/>
    </source>
</evidence>
<sequence>MVRKYVRTAPSPAEQAQALRMADTPKRYRSRAASLQRHCPFPSDYNRTDERSYERYRHLALDALMKWHGDSFAHCNAVVDECIAAHERLIGMGNQCTASS</sequence>
<proteinExistence type="predicted"/>
<accession>A0A518G4M7</accession>
<organism evidence="2 3">
    <name type="scientific">Aureliella helgolandensis</name>
    <dbReference type="NCBI Taxonomy" id="2527968"/>
    <lineage>
        <taxon>Bacteria</taxon>
        <taxon>Pseudomonadati</taxon>
        <taxon>Planctomycetota</taxon>
        <taxon>Planctomycetia</taxon>
        <taxon>Pirellulales</taxon>
        <taxon>Pirellulaceae</taxon>
        <taxon>Aureliella</taxon>
    </lineage>
</organism>
<dbReference type="EMBL" id="CP036298">
    <property type="protein sequence ID" value="QDV23557.1"/>
    <property type="molecule type" value="Genomic_DNA"/>
</dbReference>
<evidence type="ECO:0000313" key="2">
    <source>
        <dbReference type="EMBL" id="QDV23557.1"/>
    </source>
</evidence>
<protein>
    <submittedName>
        <fullName evidence="2">Uncharacterized protein</fullName>
    </submittedName>
</protein>
<dbReference type="AlphaFoldDB" id="A0A518G4M7"/>
<keyword evidence="3" id="KW-1185">Reference proteome</keyword>
<evidence type="ECO:0000313" key="3">
    <source>
        <dbReference type="Proteomes" id="UP000318017"/>
    </source>
</evidence>